<name>A0A508A6Y3_9ACTO</name>
<organism evidence="1 2">
    <name type="scientific">Actinomyces johnsonii</name>
    <dbReference type="NCBI Taxonomy" id="544581"/>
    <lineage>
        <taxon>Bacteria</taxon>
        <taxon>Bacillati</taxon>
        <taxon>Actinomycetota</taxon>
        <taxon>Actinomycetes</taxon>
        <taxon>Actinomycetales</taxon>
        <taxon>Actinomycetaceae</taxon>
        <taxon>Actinomyces</taxon>
    </lineage>
</organism>
<proteinExistence type="predicted"/>
<reference evidence="1 2" key="1">
    <citation type="submission" date="2019-06" db="EMBL/GenBank/DDBJ databases">
        <title>Draft genome sequence of Actinomyces johnsonii CCUG 34287T.</title>
        <authorList>
            <person name="Salva-Serra F."/>
            <person name="Cardew S."/>
            <person name="Moore E."/>
        </authorList>
    </citation>
    <scope>NUCLEOTIDE SEQUENCE [LARGE SCALE GENOMIC DNA]</scope>
    <source>
        <strain evidence="1 2">CCUG 34287</strain>
    </source>
</reference>
<protein>
    <submittedName>
        <fullName evidence="1">Uncharacterized protein</fullName>
    </submittedName>
</protein>
<sequence length="64" mass="7169">MDAEATPSTTPEEWGKLTEEFTVTLHGKVIHALVYSRPYDDRWTLFTTVDAATNQVINAEVSLT</sequence>
<dbReference type="Proteomes" id="UP000319010">
    <property type="component" value="Unassembled WGS sequence"/>
</dbReference>
<accession>A0A508A6Y3</accession>
<dbReference type="AlphaFoldDB" id="A0A508A6Y3"/>
<dbReference type="RefSeq" id="WP_141423378.1">
    <property type="nucleotide sequence ID" value="NZ_JASPFB010000001.1"/>
</dbReference>
<evidence type="ECO:0000313" key="1">
    <source>
        <dbReference type="EMBL" id="TQD44511.1"/>
    </source>
</evidence>
<evidence type="ECO:0000313" key="2">
    <source>
        <dbReference type="Proteomes" id="UP000319010"/>
    </source>
</evidence>
<gene>
    <name evidence="1" type="ORF">FK256_01010</name>
</gene>
<comment type="caution">
    <text evidence="1">The sequence shown here is derived from an EMBL/GenBank/DDBJ whole genome shotgun (WGS) entry which is preliminary data.</text>
</comment>
<dbReference type="EMBL" id="VICB01000003">
    <property type="protein sequence ID" value="TQD44511.1"/>
    <property type="molecule type" value="Genomic_DNA"/>
</dbReference>